<reference evidence="2" key="1">
    <citation type="journal article" date="2019" name="Int. J. Syst. Evol. Microbiol.">
        <title>The Global Catalogue of Microorganisms (GCM) 10K type strain sequencing project: providing services to taxonomists for standard genome sequencing and annotation.</title>
        <authorList>
            <consortium name="The Broad Institute Genomics Platform"/>
            <consortium name="The Broad Institute Genome Sequencing Center for Infectious Disease"/>
            <person name="Wu L."/>
            <person name="Ma J."/>
        </authorList>
    </citation>
    <scope>NUCLEOTIDE SEQUENCE [LARGE SCALE GENOMIC DNA]</scope>
    <source>
        <strain evidence="2">NBRC 102520</strain>
    </source>
</reference>
<proteinExistence type="predicted"/>
<name>A0ABQ6BG38_9BRAD</name>
<evidence type="ECO:0000313" key="1">
    <source>
        <dbReference type="EMBL" id="GLR91900.1"/>
    </source>
</evidence>
<accession>A0ABQ6BG38</accession>
<dbReference type="EMBL" id="BSOW01000057">
    <property type="protein sequence ID" value="GLR91900.1"/>
    <property type="molecule type" value="Genomic_DNA"/>
</dbReference>
<keyword evidence="2" id="KW-1185">Reference proteome</keyword>
<sequence>MRAALLSAASRIADSAIATGATAIELFETGGSGGNCVTAGAVVALRGDSQSMAFRLTKNDAAITATAIKIVFKFNVRRINPPNRPRSEILQGGGTRR</sequence>
<protein>
    <submittedName>
        <fullName evidence="1">Uncharacterized protein</fullName>
    </submittedName>
</protein>
<evidence type="ECO:0000313" key="2">
    <source>
        <dbReference type="Proteomes" id="UP001156905"/>
    </source>
</evidence>
<comment type="caution">
    <text evidence="1">The sequence shown here is derived from an EMBL/GenBank/DDBJ whole genome shotgun (WGS) entry which is preliminary data.</text>
</comment>
<dbReference type="Proteomes" id="UP001156905">
    <property type="component" value="Unassembled WGS sequence"/>
</dbReference>
<organism evidence="1 2">
    <name type="scientific">Bradyrhizobium iriomotense</name>
    <dbReference type="NCBI Taxonomy" id="441950"/>
    <lineage>
        <taxon>Bacteria</taxon>
        <taxon>Pseudomonadati</taxon>
        <taxon>Pseudomonadota</taxon>
        <taxon>Alphaproteobacteria</taxon>
        <taxon>Hyphomicrobiales</taxon>
        <taxon>Nitrobacteraceae</taxon>
        <taxon>Bradyrhizobium</taxon>
    </lineage>
</organism>
<gene>
    <name evidence="1" type="ORF">GCM10007857_86180</name>
</gene>